<organism evidence="1 2">
    <name type="scientific">Falsigemmobacter faecalis</name>
    <dbReference type="NCBI Taxonomy" id="2488730"/>
    <lineage>
        <taxon>Bacteria</taxon>
        <taxon>Pseudomonadati</taxon>
        <taxon>Pseudomonadota</taxon>
        <taxon>Alphaproteobacteria</taxon>
        <taxon>Rhodobacterales</taxon>
        <taxon>Paracoccaceae</taxon>
        <taxon>Falsigemmobacter</taxon>
    </lineage>
</organism>
<evidence type="ECO:0000313" key="2">
    <source>
        <dbReference type="Proteomes" id="UP000282125"/>
    </source>
</evidence>
<dbReference type="Proteomes" id="UP000282125">
    <property type="component" value="Unassembled WGS sequence"/>
</dbReference>
<protein>
    <submittedName>
        <fullName evidence="1">Uncharacterized protein</fullName>
    </submittedName>
</protein>
<dbReference type="AlphaFoldDB" id="A0A3P3DJR8"/>
<proteinExistence type="predicted"/>
<comment type="caution">
    <text evidence="1">The sequence shown here is derived from an EMBL/GenBank/DDBJ whole genome shotgun (WGS) entry which is preliminary data.</text>
</comment>
<accession>A0A3P3DJR8</accession>
<reference evidence="1 2" key="1">
    <citation type="submission" date="2018-11" db="EMBL/GenBank/DDBJ databases">
        <title>Gemmobacter sp. nov., YIM 102744-1 draft genome.</title>
        <authorList>
            <person name="Li G."/>
            <person name="Jiang Y."/>
        </authorList>
    </citation>
    <scope>NUCLEOTIDE SEQUENCE [LARGE SCALE GENOMIC DNA]</scope>
    <source>
        <strain evidence="1 2">YIM 102744-1</strain>
    </source>
</reference>
<sequence>MELTLKSIQYHARLSEETNCYTAKLFMDGKHVADLSNRGQGGCDEQHWIDRDAEAKISAHFAALPEKEVTFGESSFMVKPDLESWCGEELDVWLILQQVSRIARKKVALAKGSEISTLDLDPKHLDTKSKSGQTWREVIAEKYPGQEILNGLQGIDLRGKLIGLGVVAAPVI</sequence>
<dbReference type="RefSeq" id="WP_124964942.1">
    <property type="nucleotide sequence ID" value="NZ_RRAZ01000013.1"/>
</dbReference>
<gene>
    <name evidence="1" type="ORF">EG244_10405</name>
</gene>
<evidence type="ECO:0000313" key="1">
    <source>
        <dbReference type="EMBL" id="RRH74487.1"/>
    </source>
</evidence>
<keyword evidence="2" id="KW-1185">Reference proteome</keyword>
<name>A0A3P3DJR8_9RHOB</name>
<dbReference type="OrthoDB" id="7874815at2"/>
<dbReference type="EMBL" id="RRAZ01000013">
    <property type="protein sequence ID" value="RRH74487.1"/>
    <property type="molecule type" value="Genomic_DNA"/>
</dbReference>